<comment type="subcellular location">
    <subcellularLocation>
        <location evidence="1">Cell membrane</location>
        <topology evidence="1">Multi-pass membrane protein</topology>
    </subcellularLocation>
</comment>
<dbReference type="PRINTS" id="PR01035">
    <property type="entry name" value="TCRTETA"/>
</dbReference>
<accession>A0A1W1CPN8</accession>
<feature type="transmembrane region" description="Helical" evidence="7">
    <location>
        <begin position="394"/>
        <end position="412"/>
    </location>
</feature>
<keyword evidence="2" id="KW-0813">Transport</keyword>
<keyword evidence="6 7" id="KW-0472">Membrane</keyword>
<feature type="transmembrane region" description="Helical" evidence="7">
    <location>
        <begin position="70"/>
        <end position="91"/>
    </location>
</feature>
<feature type="domain" description="Major facilitator superfamily (MFS) profile" evidence="8">
    <location>
        <begin position="36"/>
        <end position="416"/>
    </location>
</feature>
<dbReference type="GO" id="GO:0022857">
    <property type="term" value="F:transmembrane transporter activity"/>
    <property type="evidence" value="ECO:0007669"/>
    <property type="project" value="InterPro"/>
</dbReference>
<dbReference type="Gene3D" id="1.20.1250.20">
    <property type="entry name" value="MFS general substrate transporter like domains"/>
    <property type="match status" value="1"/>
</dbReference>
<dbReference type="PANTHER" id="PTHR23517:SF2">
    <property type="entry name" value="MULTIDRUG RESISTANCE PROTEIN MDTH"/>
    <property type="match status" value="1"/>
</dbReference>
<keyword evidence="4 7" id="KW-0812">Transmembrane</keyword>
<evidence type="ECO:0000259" key="8">
    <source>
        <dbReference type="PROSITE" id="PS50850"/>
    </source>
</evidence>
<feature type="transmembrane region" description="Helical" evidence="7">
    <location>
        <begin position="103"/>
        <end position="126"/>
    </location>
</feature>
<feature type="transmembrane region" description="Helical" evidence="7">
    <location>
        <begin position="307"/>
        <end position="325"/>
    </location>
</feature>
<evidence type="ECO:0000256" key="6">
    <source>
        <dbReference type="ARBA" id="ARBA00023136"/>
    </source>
</evidence>
<dbReference type="PROSITE" id="PS50850">
    <property type="entry name" value="MFS"/>
    <property type="match status" value="1"/>
</dbReference>
<evidence type="ECO:0000256" key="3">
    <source>
        <dbReference type="ARBA" id="ARBA00022475"/>
    </source>
</evidence>
<feature type="transmembrane region" description="Helical" evidence="7">
    <location>
        <begin position="158"/>
        <end position="178"/>
    </location>
</feature>
<reference evidence="9" key="1">
    <citation type="submission" date="2016-10" db="EMBL/GenBank/DDBJ databases">
        <authorList>
            <person name="de Groot N.N."/>
        </authorList>
    </citation>
    <scope>NUCLEOTIDE SEQUENCE</scope>
</reference>
<feature type="transmembrane region" description="Helical" evidence="7">
    <location>
        <begin position="365"/>
        <end position="388"/>
    </location>
</feature>
<feature type="transmembrane region" description="Helical" evidence="7">
    <location>
        <begin position="132"/>
        <end position="151"/>
    </location>
</feature>
<dbReference type="InterPro" id="IPR050171">
    <property type="entry name" value="MFS_Transporters"/>
</dbReference>
<evidence type="ECO:0000256" key="7">
    <source>
        <dbReference type="SAM" id="Phobius"/>
    </source>
</evidence>
<dbReference type="SUPFAM" id="SSF103473">
    <property type="entry name" value="MFS general substrate transporter"/>
    <property type="match status" value="1"/>
</dbReference>
<evidence type="ECO:0000256" key="1">
    <source>
        <dbReference type="ARBA" id="ARBA00004651"/>
    </source>
</evidence>
<evidence type="ECO:0000256" key="5">
    <source>
        <dbReference type="ARBA" id="ARBA00022989"/>
    </source>
</evidence>
<dbReference type="GO" id="GO:0005886">
    <property type="term" value="C:plasma membrane"/>
    <property type="evidence" value="ECO:0007669"/>
    <property type="project" value="UniProtKB-SubCell"/>
</dbReference>
<keyword evidence="5 7" id="KW-1133">Transmembrane helix</keyword>
<dbReference type="InterPro" id="IPR036259">
    <property type="entry name" value="MFS_trans_sf"/>
</dbReference>
<feature type="transmembrane region" description="Helical" evidence="7">
    <location>
        <begin position="239"/>
        <end position="259"/>
    </location>
</feature>
<name>A0A1W1CPN8_9ZZZZ</name>
<keyword evidence="3" id="KW-1003">Cell membrane</keyword>
<feature type="transmembrane region" description="Helical" evidence="7">
    <location>
        <begin position="279"/>
        <end position="298"/>
    </location>
</feature>
<feature type="transmembrane region" description="Helical" evidence="7">
    <location>
        <begin position="331"/>
        <end position="353"/>
    </location>
</feature>
<feature type="transmembrane region" description="Helical" evidence="7">
    <location>
        <begin position="42"/>
        <end position="64"/>
    </location>
</feature>
<evidence type="ECO:0000256" key="2">
    <source>
        <dbReference type="ARBA" id="ARBA00022448"/>
    </source>
</evidence>
<dbReference type="EMBL" id="FPHL01000048">
    <property type="protein sequence ID" value="SFV67672.1"/>
    <property type="molecule type" value="Genomic_DNA"/>
</dbReference>
<evidence type="ECO:0000256" key="4">
    <source>
        <dbReference type="ARBA" id="ARBA00022692"/>
    </source>
</evidence>
<dbReference type="AlphaFoldDB" id="A0A1W1CPN8"/>
<feature type="transmembrane region" description="Helical" evidence="7">
    <location>
        <begin position="190"/>
        <end position="209"/>
    </location>
</feature>
<dbReference type="InterPro" id="IPR011701">
    <property type="entry name" value="MFS"/>
</dbReference>
<dbReference type="Pfam" id="PF07690">
    <property type="entry name" value="MFS_1"/>
    <property type="match status" value="1"/>
</dbReference>
<evidence type="ECO:0000313" key="9">
    <source>
        <dbReference type="EMBL" id="SFV67672.1"/>
    </source>
</evidence>
<dbReference type="InterPro" id="IPR001958">
    <property type="entry name" value="Tet-R_TetA/multi-R_MdtG-like"/>
</dbReference>
<proteinExistence type="predicted"/>
<sequence>MWLNICSAIYTGVHSIPSILNKKPFYPIGDIKMIKQIMPLSLIVALRFFGLFIVLPVLSIYALHMEGATPFLAGLVVGGYALTQALFQVPFGLMSDKIGRKKTLLFGLLIFIAGSVIAAMSHTIYMLLAGRFLQGAGAIGSVVSAMIADLVKEEQRAHAMAVMGGTIAISFAAAMIIAPVVGGHWGIDTLFWLTAILSVMAIGILFTAVPQPPKIVHSYAEEESKMLDVFKDKALTRMYITFLFHSSIMTMAFFIIPLVMTQSVQDGGFGWDKAALWKVYLPAMVFGLLAMGPAAVFGEKYGKGREVFMISVGIILIGFLAMGFASTPWVFILGVVCFFIGFNMFEPLLQSFVAKFAKVHQKGAALGVANTFAYVGIFFGGLLAGYIMQHFDRAVLAVTVALIAAVWFIWVATMPNPNNRGNVYLPLDIFDREKVASLTDHPAIVESYINETENIAVVKYEKEVIDEDEVRGLLI</sequence>
<dbReference type="PANTHER" id="PTHR23517">
    <property type="entry name" value="RESISTANCE PROTEIN MDTM, PUTATIVE-RELATED-RELATED"/>
    <property type="match status" value="1"/>
</dbReference>
<dbReference type="CDD" id="cd17472">
    <property type="entry name" value="MFS_YajR_like"/>
    <property type="match status" value="1"/>
</dbReference>
<protein>
    <submittedName>
        <fullName evidence="9">MULTIDRUG-EFFLUX TRANSPORTER</fullName>
    </submittedName>
</protein>
<organism evidence="9">
    <name type="scientific">hydrothermal vent metagenome</name>
    <dbReference type="NCBI Taxonomy" id="652676"/>
    <lineage>
        <taxon>unclassified sequences</taxon>
        <taxon>metagenomes</taxon>
        <taxon>ecological metagenomes</taxon>
    </lineage>
</organism>
<dbReference type="InterPro" id="IPR020846">
    <property type="entry name" value="MFS_dom"/>
</dbReference>
<gene>
    <name evidence="9" type="ORF">MNB_SV-10-1494</name>
</gene>